<accession>A0AAD3M9E7</accession>
<dbReference type="Gene3D" id="3.90.215.10">
    <property type="entry name" value="Gamma Fibrinogen, chain A, domain 1"/>
    <property type="match status" value="1"/>
</dbReference>
<dbReference type="PANTHER" id="PTHR47221">
    <property type="entry name" value="FIBRINOGEN ALPHA CHAIN"/>
    <property type="match status" value="1"/>
</dbReference>
<evidence type="ECO:0000313" key="8">
    <source>
        <dbReference type="EMBL" id="GLD49884.1"/>
    </source>
</evidence>
<dbReference type="GO" id="GO:0034116">
    <property type="term" value="P:positive regulation of heterotypic cell-cell adhesion"/>
    <property type="evidence" value="ECO:0007669"/>
    <property type="project" value="TreeGrafter"/>
</dbReference>
<dbReference type="GO" id="GO:0072377">
    <property type="term" value="P:blood coagulation, common pathway"/>
    <property type="evidence" value="ECO:0007669"/>
    <property type="project" value="TreeGrafter"/>
</dbReference>
<dbReference type="NCBIfam" id="NF040941">
    <property type="entry name" value="GGGWT_bact"/>
    <property type="match status" value="1"/>
</dbReference>
<dbReference type="Proteomes" id="UP001279410">
    <property type="component" value="Unassembled WGS sequence"/>
</dbReference>
<dbReference type="InterPro" id="IPR036056">
    <property type="entry name" value="Fibrinogen-like_C"/>
</dbReference>
<dbReference type="GO" id="GO:0005201">
    <property type="term" value="F:extracellular matrix structural constituent"/>
    <property type="evidence" value="ECO:0007669"/>
    <property type="project" value="TreeGrafter"/>
</dbReference>
<comment type="caution">
    <text evidence="8">The sequence shown here is derived from an EMBL/GenBank/DDBJ whole genome shotgun (WGS) entry which is preliminary data.</text>
</comment>
<dbReference type="GO" id="GO:0042730">
    <property type="term" value="P:fibrinolysis"/>
    <property type="evidence" value="ECO:0007669"/>
    <property type="project" value="TreeGrafter"/>
</dbReference>
<keyword evidence="5" id="KW-0175">Coiled coil</keyword>
<evidence type="ECO:0000256" key="4">
    <source>
        <dbReference type="ARBA" id="ARBA00023180"/>
    </source>
</evidence>
<dbReference type="AlphaFoldDB" id="A0AAD3M9E7"/>
<dbReference type="GO" id="GO:0005577">
    <property type="term" value="C:fibrinogen complex"/>
    <property type="evidence" value="ECO:0007669"/>
    <property type="project" value="TreeGrafter"/>
</dbReference>
<dbReference type="GO" id="GO:0030674">
    <property type="term" value="F:protein-macromolecule adaptor activity"/>
    <property type="evidence" value="ECO:0007669"/>
    <property type="project" value="TreeGrafter"/>
</dbReference>
<dbReference type="PROSITE" id="PS51406">
    <property type="entry name" value="FIBRINOGEN_C_2"/>
    <property type="match status" value="1"/>
</dbReference>
<gene>
    <name evidence="8" type="ORF">AKAME5_002766400</name>
</gene>
<reference evidence="8" key="1">
    <citation type="submission" date="2022-08" db="EMBL/GenBank/DDBJ databases">
        <title>Genome sequencing of akame (Lates japonicus).</title>
        <authorList>
            <person name="Hashiguchi Y."/>
            <person name="Takahashi H."/>
        </authorList>
    </citation>
    <scope>NUCLEOTIDE SEQUENCE</scope>
    <source>
        <strain evidence="8">Kochi</strain>
    </source>
</reference>
<evidence type="ECO:0000313" key="9">
    <source>
        <dbReference type="Proteomes" id="UP001279410"/>
    </source>
</evidence>
<evidence type="ECO:0000256" key="3">
    <source>
        <dbReference type="ARBA" id="ARBA00023157"/>
    </source>
</evidence>
<dbReference type="PROSITE" id="PS00514">
    <property type="entry name" value="FIBRINOGEN_C_1"/>
    <property type="match status" value="1"/>
</dbReference>
<feature type="coiled-coil region" evidence="5">
    <location>
        <begin position="105"/>
        <end position="178"/>
    </location>
</feature>
<organism evidence="8 9">
    <name type="scientific">Lates japonicus</name>
    <name type="common">Japanese lates</name>
    <dbReference type="NCBI Taxonomy" id="270547"/>
    <lineage>
        <taxon>Eukaryota</taxon>
        <taxon>Metazoa</taxon>
        <taxon>Chordata</taxon>
        <taxon>Craniata</taxon>
        <taxon>Vertebrata</taxon>
        <taxon>Euteleostomi</taxon>
        <taxon>Actinopterygii</taxon>
        <taxon>Neopterygii</taxon>
        <taxon>Teleostei</taxon>
        <taxon>Neoteleostei</taxon>
        <taxon>Acanthomorphata</taxon>
        <taxon>Carangaria</taxon>
        <taxon>Carangaria incertae sedis</taxon>
        <taxon>Centropomidae</taxon>
        <taxon>Lates</taxon>
    </lineage>
</organism>
<feature type="domain" description="Fibrinogen C-terminal" evidence="7">
    <location>
        <begin position="265"/>
        <end position="488"/>
    </location>
</feature>
<dbReference type="InterPro" id="IPR014716">
    <property type="entry name" value="Fibrinogen_a/b/g_C_1"/>
</dbReference>
<feature type="compositionally biased region" description="Basic and acidic residues" evidence="6">
    <location>
        <begin position="250"/>
        <end position="265"/>
    </location>
</feature>
<keyword evidence="2" id="KW-0964">Secreted</keyword>
<dbReference type="InterPro" id="IPR002181">
    <property type="entry name" value="Fibrinogen_a/b/g_C_dom"/>
</dbReference>
<evidence type="ECO:0000256" key="2">
    <source>
        <dbReference type="ARBA" id="ARBA00022525"/>
    </source>
</evidence>
<dbReference type="PANTHER" id="PTHR47221:SF5">
    <property type="entry name" value="FIBRINOGEN C-TERMINAL DOMAIN-CONTAINING PROTEIN"/>
    <property type="match status" value="1"/>
</dbReference>
<sequence length="491" mass="55267">MRAAAVSYKNLTVPLSSTQQTDRERHQSQRSHRNRPSADTKMKMPQLLILLLTLVHVAAGFPTNGRALPGQGKHASWDDVNVVAHGLLQLGQGLKEHVDKTKAQMRDVSAKLKAFNGTVAELERRQRERDEALKARGAGGEEREKMAAELAEEVRAKVEEVKKQNEDISSRMDKLEEKVDEVLTGPQLDSNYSDPSGVPLIQRLMAAQNRRIDELVEKIKQQQSKLEKQSVHLQALQSKVAQKRVKSHRRRDEETALRGEAEQSKDASGLARDCQDLFVRGQWASGVYTIQPENSQPFNVLCEMTSEGGWTVIQKRQDGSQNFNQLWESYKRGFGSLNGEFWLGLENIHSLSRQGQYVLQVELSDRAGEQQVARYRFQLDGEEKKFALHLEQETSSGAQEEIMTTGASGLPFSTSDRDNDLAADVNCAELLSGGWWFSSCGESNLNGRYPRRPSLLRRQQSRRQAMFWTSTKGQNSLKTTLLKIAPATIKQ</sequence>
<evidence type="ECO:0000259" key="7">
    <source>
        <dbReference type="PROSITE" id="PS51406"/>
    </source>
</evidence>
<proteinExistence type="predicted"/>
<feature type="region of interest" description="Disordered" evidence="6">
    <location>
        <begin position="237"/>
        <end position="268"/>
    </location>
</feature>
<dbReference type="CDD" id="cd00087">
    <property type="entry name" value="FReD"/>
    <property type="match status" value="1"/>
</dbReference>
<protein>
    <submittedName>
        <fullName evidence="8">Angiopoietin-related protein 4-like protein</fullName>
    </submittedName>
</protein>
<dbReference type="GO" id="GO:0070527">
    <property type="term" value="P:platelet aggregation"/>
    <property type="evidence" value="ECO:0007669"/>
    <property type="project" value="TreeGrafter"/>
</dbReference>
<evidence type="ECO:0000256" key="6">
    <source>
        <dbReference type="SAM" id="MobiDB-lite"/>
    </source>
</evidence>
<evidence type="ECO:0000256" key="1">
    <source>
        <dbReference type="ARBA" id="ARBA00004613"/>
    </source>
</evidence>
<feature type="compositionally biased region" description="Polar residues" evidence="6">
    <location>
        <begin position="9"/>
        <end position="20"/>
    </location>
</feature>
<feature type="region of interest" description="Disordered" evidence="6">
    <location>
        <begin position="1"/>
        <end position="41"/>
    </location>
</feature>
<dbReference type="EMBL" id="BRZM01003569">
    <property type="protein sequence ID" value="GLD49884.1"/>
    <property type="molecule type" value="Genomic_DNA"/>
</dbReference>
<dbReference type="InterPro" id="IPR037579">
    <property type="entry name" value="FIB_ANG-like"/>
</dbReference>
<evidence type="ECO:0000256" key="5">
    <source>
        <dbReference type="SAM" id="Coils"/>
    </source>
</evidence>
<keyword evidence="9" id="KW-1185">Reference proteome</keyword>
<dbReference type="SMART" id="SM00186">
    <property type="entry name" value="FBG"/>
    <property type="match status" value="1"/>
</dbReference>
<dbReference type="Pfam" id="PF00147">
    <property type="entry name" value="Fibrinogen_C"/>
    <property type="match status" value="1"/>
</dbReference>
<keyword evidence="4" id="KW-0325">Glycoprotein</keyword>
<dbReference type="InterPro" id="IPR020837">
    <property type="entry name" value="Fibrinogen_CS"/>
</dbReference>
<name>A0AAD3M9E7_LATJO</name>
<comment type="subcellular location">
    <subcellularLocation>
        <location evidence="1">Secreted</location>
    </subcellularLocation>
</comment>
<dbReference type="SUPFAM" id="SSF56496">
    <property type="entry name" value="Fibrinogen C-terminal domain-like"/>
    <property type="match status" value="1"/>
</dbReference>
<keyword evidence="3" id="KW-1015">Disulfide bond</keyword>